<keyword evidence="3" id="KW-0819">tRNA processing</keyword>
<dbReference type="SUPFAM" id="SSF51713">
    <property type="entry name" value="tRNA-guanine transglycosylase"/>
    <property type="match status" value="1"/>
</dbReference>
<dbReference type="GO" id="GO:0002099">
    <property type="term" value="P:tRNA wobble guanine modification"/>
    <property type="evidence" value="ECO:0007669"/>
    <property type="project" value="TreeGrafter"/>
</dbReference>
<feature type="domain" description="tRNA-guanine(15) transglycosylase-like" evidence="4">
    <location>
        <begin position="12"/>
        <end position="375"/>
    </location>
</feature>
<gene>
    <name evidence="5" type="ORF">A3D99_03800</name>
</gene>
<evidence type="ECO:0000313" key="5">
    <source>
        <dbReference type="EMBL" id="OGY33643.1"/>
    </source>
</evidence>
<dbReference type="Gene3D" id="3.20.20.105">
    <property type="entry name" value="Queuine tRNA-ribosyltransferase-like"/>
    <property type="match status" value="1"/>
</dbReference>
<evidence type="ECO:0000256" key="1">
    <source>
        <dbReference type="ARBA" id="ARBA00022676"/>
    </source>
</evidence>
<name>A0A1G1X0Y7_9BACT</name>
<dbReference type="PANTHER" id="PTHR46499">
    <property type="entry name" value="QUEUINE TRNA-RIBOSYLTRANSFERASE"/>
    <property type="match status" value="1"/>
</dbReference>
<sequence>MFSFIVKKKLHQARLSELTTPHGTIPGPFFQFVATQGAIRGQVMSEDMEALGADIMLANTYHLHLRPGEDRVAAAGGLHGFMHWDKPMTTDSGGYQVFSLGDHVKVDADGVTFRSPLDGSTHRFTPENVIEIEAKLGPDIIMPLDVCTPFSASKEEVEKAIELSTQWAKRCKQKQEELQSPQALYGIVQGGLYPDLREKAAKLLRDIGFFGYSIGGELQEKGEKEIKKIVGSTVLHLPEDAPRYLMGYGKPEDIVEAVRLGVDQFDCVLPIRNARHGQIFSDLNVEELTRCLTEPDYIIDPKKLYTLIDITKAQFADDQAPIGPVNAVMQKPYTRSYVHHLMRAEAPSGMRLAVLTNIAFYVGLMKEIRGVIEKEGV</sequence>
<dbReference type="NCBIfam" id="TIGR00449">
    <property type="entry name" value="tgt_general"/>
    <property type="match status" value="1"/>
</dbReference>
<dbReference type="GO" id="GO:0005737">
    <property type="term" value="C:cytoplasm"/>
    <property type="evidence" value="ECO:0007669"/>
    <property type="project" value="TreeGrafter"/>
</dbReference>
<dbReference type="InterPro" id="IPR050076">
    <property type="entry name" value="ArchSynthase1/Queuine_TRR"/>
</dbReference>
<keyword evidence="1" id="KW-0328">Glycosyltransferase</keyword>
<dbReference type="AlphaFoldDB" id="A0A1G1X0Y7"/>
<dbReference type="Proteomes" id="UP000177528">
    <property type="component" value="Unassembled WGS sequence"/>
</dbReference>
<accession>A0A1G1X0Y7</accession>
<comment type="caution">
    <text evidence="5">The sequence shown here is derived from an EMBL/GenBank/DDBJ whole genome shotgun (WGS) entry which is preliminary data.</text>
</comment>
<dbReference type="PANTHER" id="PTHR46499:SF1">
    <property type="entry name" value="QUEUINE TRNA-RIBOSYLTRANSFERASE"/>
    <property type="match status" value="1"/>
</dbReference>
<evidence type="ECO:0000259" key="4">
    <source>
        <dbReference type="Pfam" id="PF01702"/>
    </source>
</evidence>
<dbReference type="InterPro" id="IPR004803">
    <property type="entry name" value="TGT"/>
</dbReference>
<dbReference type="Pfam" id="PF01702">
    <property type="entry name" value="TGT"/>
    <property type="match status" value="1"/>
</dbReference>
<dbReference type="EMBL" id="MHHR01000028">
    <property type="protein sequence ID" value="OGY33643.1"/>
    <property type="molecule type" value="Genomic_DNA"/>
</dbReference>
<dbReference type="InterPro" id="IPR036511">
    <property type="entry name" value="TGT-like_sf"/>
</dbReference>
<proteinExistence type="predicted"/>
<organism evidence="5 6">
    <name type="scientific">Candidatus Andersenbacteria bacterium RIFCSPHIGHO2_12_FULL_45_11</name>
    <dbReference type="NCBI Taxonomy" id="1797281"/>
    <lineage>
        <taxon>Bacteria</taxon>
        <taxon>Candidatus Anderseniibacteriota</taxon>
    </lineage>
</organism>
<dbReference type="NCBIfam" id="TIGR00430">
    <property type="entry name" value="Q_tRNA_tgt"/>
    <property type="match status" value="1"/>
</dbReference>
<dbReference type="GO" id="GO:0008479">
    <property type="term" value="F:tRNA-guanosine(34) queuine transglycosylase activity"/>
    <property type="evidence" value="ECO:0007669"/>
    <property type="project" value="InterPro"/>
</dbReference>
<keyword evidence="2" id="KW-0808">Transferase</keyword>
<evidence type="ECO:0000313" key="6">
    <source>
        <dbReference type="Proteomes" id="UP000177528"/>
    </source>
</evidence>
<protein>
    <recommendedName>
        <fullName evidence="4">tRNA-guanine(15) transglycosylase-like domain-containing protein</fullName>
    </recommendedName>
</protein>
<reference evidence="5 6" key="1">
    <citation type="journal article" date="2016" name="Nat. Commun.">
        <title>Thousands of microbial genomes shed light on interconnected biogeochemical processes in an aquifer system.</title>
        <authorList>
            <person name="Anantharaman K."/>
            <person name="Brown C.T."/>
            <person name="Hug L.A."/>
            <person name="Sharon I."/>
            <person name="Castelle C.J."/>
            <person name="Probst A.J."/>
            <person name="Thomas B.C."/>
            <person name="Singh A."/>
            <person name="Wilkins M.J."/>
            <person name="Karaoz U."/>
            <person name="Brodie E.L."/>
            <person name="Williams K.H."/>
            <person name="Hubbard S.S."/>
            <person name="Banfield J.F."/>
        </authorList>
    </citation>
    <scope>NUCLEOTIDE SEQUENCE [LARGE SCALE GENOMIC DNA]</scope>
</reference>
<evidence type="ECO:0000256" key="3">
    <source>
        <dbReference type="ARBA" id="ARBA00022694"/>
    </source>
</evidence>
<dbReference type="InterPro" id="IPR002616">
    <property type="entry name" value="tRNA_ribo_trans-like"/>
</dbReference>
<evidence type="ECO:0000256" key="2">
    <source>
        <dbReference type="ARBA" id="ARBA00022679"/>
    </source>
</evidence>